<name>A0A5B8N1X2_9CHLO</name>
<keyword evidence="4" id="KW-1185">Reference proteome</keyword>
<gene>
    <name evidence="3" type="ORF">A3770_19p83730</name>
    <name evidence="2" type="ORF">CPRI1469_LOCUS5598</name>
</gene>
<dbReference type="AlphaFoldDB" id="A0A5B8N1X2"/>
<dbReference type="InterPro" id="IPR036779">
    <property type="entry name" value="LysM_dom_sf"/>
</dbReference>
<dbReference type="InterPro" id="IPR008258">
    <property type="entry name" value="Transglycosylase_SLT_dom_1"/>
</dbReference>
<reference evidence="3 4" key="1">
    <citation type="submission" date="2018-07" db="EMBL/GenBank/DDBJ databases">
        <title>The complete nuclear genome of the prasinophyte Chloropicon primus (CCMP1205).</title>
        <authorList>
            <person name="Pombert J.-F."/>
            <person name="Otis C."/>
            <person name="Turmel M."/>
            <person name="Lemieux C."/>
        </authorList>
    </citation>
    <scope>NUCLEOTIDE SEQUENCE [LARGE SCALE GENOMIC DNA]</scope>
    <source>
        <strain evidence="3 4">CCMP1205</strain>
    </source>
</reference>
<dbReference type="InterPro" id="IPR018392">
    <property type="entry name" value="LysM"/>
</dbReference>
<dbReference type="EMBL" id="CP031052">
    <property type="protein sequence ID" value="QDZ25855.1"/>
    <property type="molecule type" value="Genomic_DNA"/>
</dbReference>
<dbReference type="Pfam" id="PF01476">
    <property type="entry name" value="LysM"/>
    <property type="match status" value="1"/>
</dbReference>
<dbReference type="InterPro" id="IPR023346">
    <property type="entry name" value="Lysozyme-like_dom_sf"/>
</dbReference>
<dbReference type="PANTHER" id="PTHR37179:SF1">
    <property type="entry name" value="TRANSGLYCOSYLASE"/>
    <property type="match status" value="1"/>
</dbReference>
<dbReference type="OrthoDB" id="550520at2759"/>
<dbReference type="SUPFAM" id="SSF53955">
    <property type="entry name" value="Lysozyme-like"/>
    <property type="match status" value="1"/>
</dbReference>
<protein>
    <recommendedName>
        <fullName evidence="1">LysM domain-containing protein</fullName>
    </recommendedName>
</protein>
<evidence type="ECO:0000259" key="1">
    <source>
        <dbReference type="PROSITE" id="PS51782"/>
    </source>
</evidence>
<dbReference type="CDD" id="cd00254">
    <property type="entry name" value="LT-like"/>
    <property type="match status" value="1"/>
</dbReference>
<proteinExistence type="predicted"/>
<evidence type="ECO:0000313" key="4">
    <source>
        <dbReference type="Proteomes" id="UP000316726"/>
    </source>
</evidence>
<dbReference type="Proteomes" id="UP000316726">
    <property type="component" value="Chromosome 19"/>
</dbReference>
<accession>A0A5B8N1X2</accession>
<evidence type="ECO:0000313" key="3">
    <source>
        <dbReference type="EMBL" id="QDZ25855.1"/>
    </source>
</evidence>
<feature type="domain" description="LysM" evidence="1">
    <location>
        <begin position="152"/>
        <end position="196"/>
    </location>
</feature>
<dbReference type="Pfam" id="PF01464">
    <property type="entry name" value="SLT"/>
    <property type="match status" value="1"/>
</dbReference>
<dbReference type="Gene3D" id="3.10.350.10">
    <property type="entry name" value="LysM domain"/>
    <property type="match status" value="1"/>
</dbReference>
<dbReference type="SMART" id="SM00257">
    <property type="entry name" value="LysM"/>
    <property type="match status" value="1"/>
</dbReference>
<dbReference type="EMBL" id="HBHL01008486">
    <property type="protein sequence ID" value="CAD9716742.1"/>
    <property type="molecule type" value="Transcribed_RNA"/>
</dbReference>
<dbReference type="PROSITE" id="PS51782">
    <property type="entry name" value="LYSM"/>
    <property type="match status" value="1"/>
</dbReference>
<sequence>MSLAAEEILELSEQVLRSSNKVKGIEAEMVTAIALIESSGNVKAYRYEEHLGEASSGLTQLLQSTAKWLAEDLSYDEYELDLYQPASSLYFCAAYLCWLKTYKSVTRSDEFVVRGYNGGPNGVNLEATVPYWNKYKQALETVLSLGTQGAKKQRVICPGDTFYGIAKDLGIALEDLLAANAGVDPTKLVVGQAINLP</sequence>
<evidence type="ECO:0000313" key="2">
    <source>
        <dbReference type="EMBL" id="CAD9716742.1"/>
    </source>
</evidence>
<dbReference type="SUPFAM" id="SSF54106">
    <property type="entry name" value="LysM domain"/>
    <property type="match status" value="1"/>
</dbReference>
<organism evidence="3 4">
    <name type="scientific">Chloropicon primus</name>
    <dbReference type="NCBI Taxonomy" id="1764295"/>
    <lineage>
        <taxon>Eukaryota</taxon>
        <taxon>Viridiplantae</taxon>
        <taxon>Chlorophyta</taxon>
        <taxon>Chloropicophyceae</taxon>
        <taxon>Chloropicales</taxon>
        <taxon>Chloropicaceae</taxon>
        <taxon>Chloropicon</taxon>
    </lineage>
</organism>
<dbReference type="CDD" id="cd00118">
    <property type="entry name" value="LysM"/>
    <property type="match status" value="1"/>
</dbReference>
<dbReference type="PANTHER" id="PTHR37179">
    <property type="entry name" value="TRANSGLYCOSYLASE"/>
    <property type="match status" value="1"/>
</dbReference>
<reference evidence="2" key="2">
    <citation type="submission" date="2021-01" db="EMBL/GenBank/DDBJ databases">
        <authorList>
            <person name="Corre E."/>
            <person name="Pelletier E."/>
            <person name="Niang G."/>
            <person name="Scheremetjew M."/>
            <person name="Finn R."/>
            <person name="Kale V."/>
            <person name="Holt S."/>
            <person name="Cochrane G."/>
            <person name="Meng A."/>
            <person name="Brown T."/>
            <person name="Cohen L."/>
        </authorList>
    </citation>
    <scope>NUCLEOTIDE SEQUENCE</scope>
    <source>
        <strain evidence="2">CCMP1205</strain>
    </source>
</reference>
<dbReference type="Gene3D" id="1.10.530.10">
    <property type="match status" value="1"/>
</dbReference>